<feature type="domain" description="Kringle" evidence="6">
    <location>
        <begin position="276"/>
        <end position="354"/>
    </location>
</feature>
<feature type="disulfide bond" evidence="5">
    <location>
        <begin position="277"/>
        <end position="354"/>
    </location>
</feature>
<feature type="disulfide bond" evidence="5">
    <location>
        <begin position="423"/>
        <end position="446"/>
    </location>
</feature>
<dbReference type="InterPro" id="IPR003609">
    <property type="entry name" value="Pan_app"/>
</dbReference>
<dbReference type="GO" id="GO:0005615">
    <property type="term" value="C:extracellular space"/>
    <property type="evidence" value="ECO:0007669"/>
    <property type="project" value="TreeGrafter"/>
</dbReference>
<keyword evidence="1 5" id="KW-0420">Kringle</keyword>
<dbReference type="GO" id="GO:0004175">
    <property type="term" value="F:endopeptidase activity"/>
    <property type="evidence" value="ECO:0007669"/>
    <property type="project" value="TreeGrafter"/>
</dbReference>
<feature type="domain" description="Kringle" evidence="6">
    <location>
        <begin position="186"/>
        <end position="264"/>
    </location>
</feature>
<dbReference type="SMART" id="SM00473">
    <property type="entry name" value="PAN_AP"/>
    <property type="match status" value="1"/>
</dbReference>
<dbReference type="GO" id="GO:0005102">
    <property type="term" value="F:signaling receptor binding"/>
    <property type="evidence" value="ECO:0007669"/>
    <property type="project" value="TreeGrafter"/>
</dbReference>
<evidence type="ECO:0000256" key="5">
    <source>
        <dbReference type="PROSITE-ProRule" id="PRU00121"/>
    </source>
</evidence>
<dbReference type="PANTHER" id="PTHR24261:SF13">
    <property type="entry name" value="PLASMINOGEN"/>
    <property type="match status" value="1"/>
</dbReference>
<dbReference type="InterPro" id="IPR010497">
    <property type="entry name" value="Epoxide_hydro_N"/>
</dbReference>
<dbReference type="InterPro" id="IPR013806">
    <property type="entry name" value="Kringle-like"/>
</dbReference>
<name>A0A8K1GTL4_9PASS</name>
<keyword evidence="9" id="KW-1185">Reference proteome</keyword>
<evidence type="ECO:0000259" key="7">
    <source>
        <dbReference type="PROSITE" id="PS50948"/>
    </source>
</evidence>
<dbReference type="InterPro" id="IPR018056">
    <property type="entry name" value="Kringle_CS"/>
</dbReference>
<evidence type="ECO:0000256" key="2">
    <source>
        <dbReference type="ARBA" id="ARBA00022729"/>
    </source>
</evidence>
<proteinExistence type="predicted"/>
<dbReference type="InterPro" id="IPR000639">
    <property type="entry name" value="Epox_hydrolase-like"/>
</dbReference>
<dbReference type="CDD" id="cd00108">
    <property type="entry name" value="KR"/>
    <property type="match status" value="4"/>
</dbReference>
<keyword evidence="3" id="KW-0677">Repeat</keyword>
<dbReference type="FunFam" id="2.40.20.10:FF:000025">
    <property type="entry name" value="Plasminogen"/>
    <property type="match status" value="1"/>
</dbReference>
<dbReference type="FunFam" id="3.50.4.10:FF:000027">
    <property type="entry name" value="Plasminogen"/>
    <property type="match status" value="1"/>
</dbReference>
<feature type="disulfide bond" evidence="5">
    <location>
        <begin position="208"/>
        <end position="247"/>
    </location>
</feature>
<dbReference type="EMBL" id="SWJQ01000032">
    <property type="protein sequence ID" value="TRZ25139.1"/>
    <property type="molecule type" value="Genomic_DNA"/>
</dbReference>
<dbReference type="SUPFAM" id="SSF57414">
    <property type="entry name" value="Hairpin loop containing domain-like"/>
    <property type="match status" value="1"/>
</dbReference>
<dbReference type="AlphaFoldDB" id="A0A8K1GTL4"/>
<evidence type="ECO:0000256" key="1">
    <source>
        <dbReference type="ARBA" id="ARBA00022572"/>
    </source>
</evidence>
<dbReference type="InterPro" id="IPR050759">
    <property type="entry name" value="Serine_protease_kringle"/>
</dbReference>
<dbReference type="Pfam" id="PF00024">
    <property type="entry name" value="PAN_1"/>
    <property type="match status" value="1"/>
</dbReference>
<dbReference type="PROSITE" id="PS50948">
    <property type="entry name" value="PAN"/>
    <property type="match status" value="1"/>
</dbReference>
<dbReference type="OrthoDB" id="41905at2759"/>
<dbReference type="PRINTS" id="PR00412">
    <property type="entry name" value="EPOXHYDRLASE"/>
</dbReference>
<feature type="domain" description="Kringle" evidence="6">
    <location>
        <begin position="373"/>
        <end position="451"/>
    </location>
</feature>
<dbReference type="CDD" id="cd01099">
    <property type="entry name" value="PAN_AP_HGF"/>
    <property type="match status" value="1"/>
</dbReference>
<dbReference type="PROSITE" id="PS00021">
    <property type="entry name" value="KRINGLE_1"/>
    <property type="match status" value="4"/>
</dbReference>
<dbReference type="PANTHER" id="PTHR24261">
    <property type="entry name" value="PLASMINOGEN-RELATED"/>
    <property type="match status" value="1"/>
</dbReference>
<protein>
    <submittedName>
        <fullName evidence="8">Uncharacterized protein</fullName>
    </submittedName>
</protein>
<dbReference type="FunFam" id="2.40.20.10:FF:000004">
    <property type="entry name" value="Hepatocyte growth factor"/>
    <property type="match status" value="1"/>
</dbReference>
<evidence type="ECO:0000256" key="3">
    <source>
        <dbReference type="ARBA" id="ARBA00022737"/>
    </source>
</evidence>
<dbReference type="Pfam" id="PF06441">
    <property type="entry name" value="EHN"/>
    <property type="match status" value="1"/>
</dbReference>
<dbReference type="SMART" id="SM00130">
    <property type="entry name" value="KR"/>
    <property type="match status" value="4"/>
</dbReference>
<sequence>MGTVLWELKGDILDDYLRTDGLWILTRNKQFYKTNNEKECAEKCEAERNFTCRAFLFTRKKLQCLTLAENAKMTVSFPSTDTVLYEKRIYLMQCKRGIGTDYRGTEAKSQRGVPCQKWAEKMPHKPNYTPEKYPNAGLEENYCRNPDADENGPWCYTTDPAKRYDYCAIPECEDQVMHTGEGPTGECMQCNGEDYHGEVSRTESGLECQRWDAQEPHMHGFILKHYPEKDLRMNYCRNPDGELRPWCFTTNPNKRWEYCNIPRCTTPPPVSGPDSQCLSGKGEDYRGRIAITESGNACQHWNTQLPHKHGWIPDRYPCKGLQENYCRNPDGEKKPWCYTTNSSIRWEYCTIPPCDRTEQGIADVPVQGPLTEECYRDKGQSYRGTTSVTASGKKCQAWSSMFPHRHRKTPDLFPDADLRDNYCRNPDGDSSPWCFTTDPNTVWEYCNLKRCDDHTQEPALNASPGVVEQNTGPATSTTSGILNKYHYWLSDEEDSSLSLYTRGPARQRLVALHSRAGPTPVCLRPAGPGVPVATQICSQGLWREESVLSRIRSFEYSEKNAVLVPAAALGVGGMLLYWLRSGRRRETLDMGDGWWGPSEKRFKGKEDATIRPFKIETSDKEIEDLHRRLDQFRFTPHVEGAAFQYGFNSTYLRKVVDYWRNQFDWRKQVEVLNKYPHFHTTIEGINIHFIHVKPSYVPHGQAVRPLLLVHGWPGSFYEFYKIIPLLMEPAKHGLNEGDVVFEVICPSIPGYGFSEAPHQKEFDSIATARIFHKLMSRLGFREYYIQGGDWGSRITTNMAQMLPQSVKGLHLNLVFIARQSLRRMICTMLGAYVPWLVGFTREDARRFYPFMQKNVYDVLQESGYLHIQATKPDTAGCGLNDSPVGLAAYILEKFSTWTDKSFRERGDGGLESKYSLDELLTNVMIYWVTSSIVSSMRYYKENFAKDPDLCAHNRIGVYVPTGIAAFPQEIVHVPRVWAKDVYKNIVSYTYMPRGGHFAAFEEPKLLAQDIIQFVQKVEQL</sequence>
<feature type="disulfide bond" evidence="5">
    <location>
        <begin position="187"/>
        <end position="264"/>
    </location>
</feature>
<comment type="caution">
    <text evidence="8">The sequence shown here is derived from an EMBL/GenBank/DDBJ whole genome shotgun (WGS) entry which is preliminary data.</text>
</comment>
<evidence type="ECO:0000259" key="6">
    <source>
        <dbReference type="PROSITE" id="PS50070"/>
    </source>
</evidence>
<dbReference type="Gene3D" id="2.40.20.10">
    <property type="entry name" value="Plasminogen Kringle 4"/>
    <property type="match status" value="4"/>
</dbReference>
<dbReference type="GO" id="GO:0006508">
    <property type="term" value="P:proteolysis"/>
    <property type="evidence" value="ECO:0007669"/>
    <property type="project" value="TreeGrafter"/>
</dbReference>
<feature type="disulfide bond" evidence="5">
    <location>
        <begin position="298"/>
        <end position="337"/>
    </location>
</feature>
<dbReference type="InterPro" id="IPR029058">
    <property type="entry name" value="AB_hydrolase_fold"/>
</dbReference>
<dbReference type="Gene3D" id="3.40.50.1820">
    <property type="entry name" value="alpha/beta hydrolase"/>
    <property type="match status" value="1"/>
</dbReference>
<gene>
    <name evidence="8" type="ORF">HGM15179_001947</name>
</gene>
<feature type="disulfide bond" evidence="5">
    <location>
        <begin position="395"/>
        <end position="434"/>
    </location>
</feature>
<feature type="disulfide bond" evidence="5">
    <location>
        <begin position="236"/>
        <end position="259"/>
    </location>
</feature>
<dbReference type="FunFam" id="2.40.20.10:FF:000011">
    <property type="entry name" value="Plasminogen"/>
    <property type="match status" value="1"/>
</dbReference>
<dbReference type="InterPro" id="IPR038178">
    <property type="entry name" value="Kringle_sf"/>
</dbReference>
<keyword evidence="2" id="KW-0732">Signal</keyword>
<organism evidence="8 9">
    <name type="scientific">Zosterops borbonicus</name>
    <dbReference type="NCBI Taxonomy" id="364589"/>
    <lineage>
        <taxon>Eukaryota</taxon>
        <taxon>Metazoa</taxon>
        <taxon>Chordata</taxon>
        <taxon>Craniata</taxon>
        <taxon>Vertebrata</taxon>
        <taxon>Euteleostomi</taxon>
        <taxon>Archelosauria</taxon>
        <taxon>Archosauria</taxon>
        <taxon>Dinosauria</taxon>
        <taxon>Saurischia</taxon>
        <taxon>Theropoda</taxon>
        <taxon>Coelurosauria</taxon>
        <taxon>Aves</taxon>
        <taxon>Neognathae</taxon>
        <taxon>Neoaves</taxon>
        <taxon>Telluraves</taxon>
        <taxon>Australaves</taxon>
        <taxon>Passeriformes</taxon>
        <taxon>Sylvioidea</taxon>
        <taxon>Zosteropidae</taxon>
        <taxon>Zosterops</taxon>
    </lineage>
</organism>
<feature type="disulfide bond" evidence="5">
    <location>
        <begin position="374"/>
        <end position="451"/>
    </location>
</feature>
<keyword evidence="4 5" id="KW-1015">Disulfide bond</keyword>
<evidence type="ECO:0000313" key="9">
    <source>
        <dbReference type="Proteomes" id="UP000796761"/>
    </source>
</evidence>
<dbReference type="SUPFAM" id="SSF57440">
    <property type="entry name" value="Kringle-like"/>
    <property type="match status" value="4"/>
</dbReference>
<dbReference type="PROSITE" id="PS50070">
    <property type="entry name" value="KRINGLE_2"/>
    <property type="match status" value="4"/>
</dbReference>
<feature type="disulfide bond" evidence="5">
    <location>
        <begin position="326"/>
        <end position="349"/>
    </location>
</feature>
<dbReference type="Pfam" id="PF00051">
    <property type="entry name" value="Kringle"/>
    <property type="match status" value="4"/>
</dbReference>
<evidence type="ECO:0000256" key="4">
    <source>
        <dbReference type="ARBA" id="ARBA00023157"/>
    </source>
</evidence>
<comment type="caution">
    <text evidence="5">Lacks conserved residue(s) required for the propagation of feature annotation.</text>
</comment>
<reference evidence="8" key="1">
    <citation type="submission" date="2019-04" db="EMBL/GenBank/DDBJ databases">
        <title>Genome assembly of Zosterops borbonicus 15179.</title>
        <authorList>
            <person name="Leroy T."/>
            <person name="Anselmetti Y."/>
            <person name="Tilak M.-K."/>
            <person name="Nabholz B."/>
        </authorList>
    </citation>
    <scope>NUCLEOTIDE SEQUENCE</scope>
    <source>
        <strain evidence="8">HGM_15179</strain>
        <tissue evidence="8">Muscle</tissue>
    </source>
</reference>
<dbReference type="PRINTS" id="PR00018">
    <property type="entry name" value="KRINGLE"/>
</dbReference>
<evidence type="ECO:0000313" key="8">
    <source>
        <dbReference type="EMBL" id="TRZ25139.1"/>
    </source>
</evidence>
<dbReference type="Proteomes" id="UP000796761">
    <property type="component" value="Unassembled WGS sequence"/>
</dbReference>
<accession>A0A8K1GTL4</accession>
<feature type="domain" description="Apple" evidence="7">
    <location>
        <begin position="8"/>
        <end position="89"/>
    </location>
</feature>
<dbReference type="Gene3D" id="3.50.4.10">
    <property type="entry name" value="Hepatocyte Growth Factor"/>
    <property type="match status" value="1"/>
</dbReference>
<feature type="domain" description="Kringle" evidence="6">
    <location>
        <begin position="93"/>
        <end position="172"/>
    </location>
</feature>
<dbReference type="SUPFAM" id="SSF53474">
    <property type="entry name" value="alpha/beta-Hydrolases"/>
    <property type="match status" value="1"/>
</dbReference>
<dbReference type="InterPro" id="IPR000001">
    <property type="entry name" value="Kringle"/>
</dbReference>